<feature type="transmembrane region" description="Helical" evidence="1">
    <location>
        <begin position="163"/>
        <end position="186"/>
    </location>
</feature>
<feature type="transmembrane region" description="Helical" evidence="1">
    <location>
        <begin position="20"/>
        <end position="39"/>
    </location>
</feature>
<accession>A0A4Y8KTY7</accession>
<evidence type="ECO:0000256" key="1">
    <source>
        <dbReference type="SAM" id="Phobius"/>
    </source>
</evidence>
<proteinExistence type="predicted"/>
<gene>
    <name evidence="2" type="ORF">E2605_19180</name>
</gene>
<reference evidence="2 3" key="1">
    <citation type="submission" date="2019-03" db="EMBL/GenBank/DDBJ databases">
        <title>San Antonio Military Medical Center submission to MRSN (WRAIR), pending publication.</title>
        <authorList>
            <person name="Blyth D.M."/>
            <person name="Mccarthy S.L."/>
            <person name="Schall S.E."/>
            <person name="Stam J.A."/>
            <person name="Ong A.C."/>
            <person name="Mcgann P.T."/>
        </authorList>
    </citation>
    <scope>NUCLEOTIDE SEQUENCE [LARGE SCALE GENOMIC DNA]</scope>
    <source>
        <strain evidence="2 3">MRSN571793</strain>
    </source>
</reference>
<sequence>MFYYLIVAIVILLFYISEKAGSKIWAFAAILLLAFVGAFRDDTIGVDVMVYGQKYFETAVSSTSFKEYSLLIKTEPLFLILNFLISRLTKEYYWMQFACQLLTILPVYFCSLYWKQKYSLVLCFIIYLLLFHFQSYNNIKQYIALSFCLCAYTALLLDKKKLYILFTAIAITAHLTSVISILFALLFYVHKIKSPKKIILIDTAVLIFLIGFLFIFKDVLSIMLSNGLDDRYTFYLDNQNNSAVLDKAKILTWLISIVLLIVCFYKSPKKRECGFIIMIVISGYILDFSGYIMPYANRLSLYFLFFSIIGIPYALYTISYTSSRKRVLALLYTSLLLINFYYLCIYNGGVFRIYPYTSKILEIRL</sequence>
<keyword evidence="1" id="KW-0472">Membrane</keyword>
<dbReference type="STRING" id="1121485.GCA_000426485_03401"/>
<dbReference type="EMBL" id="SOML01000019">
    <property type="protein sequence ID" value="TFD91960.1"/>
    <property type="molecule type" value="Genomic_DNA"/>
</dbReference>
<dbReference type="AlphaFoldDB" id="A0A4Y8KTY7"/>
<feature type="transmembrane region" description="Helical" evidence="1">
    <location>
        <begin position="92"/>
        <end position="109"/>
    </location>
</feature>
<evidence type="ECO:0000313" key="3">
    <source>
        <dbReference type="Proteomes" id="UP000297861"/>
    </source>
</evidence>
<feature type="transmembrane region" description="Helical" evidence="1">
    <location>
        <begin position="328"/>
        <end position="349"/>
    </location>
</feature>
<keyword evidence="3" id="KW-1185">Reference proteome</keyword>
<feature type="transmembrane region" description="Helical" evidence="1">
    <location>
        <begin position="250"/>
        <end position="267"/>
    </location>
</feature>
<dbReference type="Proteomes" id="UP000297861">
    <property type="component" value="Unassembled WGS sequence"/>
</dbReference>
<feature type="transmembrane region" description="Helical" evidence="1">
    <location>
        <begin position="115"/>
        <end position="132"/>
    </location>
</feature>
<name>A0A4Y8KTY7_9BACT</name>
<dbReference type="Pfam" id="PF14897">
    <property type="entry name" value="EpsG"/>
    <property type="match status" value="1"/>
</dbReference>
<feature type="transmembrane region" description="Helical" evidence="1">
    <location>
        <begin position="274"/>
        <end position="293"/>
    </location>
</feature>
<dbReference type="InterPro" id="IPR049458">
    <property type="entry name" value="EpsG-like"/>
</dbReference>
<protein>
    <submittedName>
        <fullName evidence="2">EpsG family protein</fullName>
    </submittedName>
</protein>
<evidence type="ECO:0000313" key="2">
    <source>
        <dbReference type="EMBL" id="TFD91960.1"/>
    </source>
</evidence>
<feature type="transmembrane region" description="Helical" evidence="1">
    <location>
        <begin position="198"/>
        <end position="216"/>
    </location>
</feature>
<feature type="transmembrane region" description="Helical" evidence="1">
    <location>
        <begin position="299"/>
        <end position="316"/>
    </location>
</feature>
<dbReference type="RefSeq" id="WP_134437623.1">
    <property type="nucleotide sequence ID" value="NZ_SOML01000019.1"/>
</dbReference>
<comment type="caution">
    <text evidence="2">The sequence shown here is derived from an EMBL/GenBank/DDBJ whole genome shotgun (WGS) entry which is preliminary data.</text>
</comment>
<keyword evidence="1" id="KW-1133">Transmembrane helix</keyword>
<organism evidence="2 3">
    <name type="scientific">Dysgonomonas capnocytophagoides</name>
    <dbReference type="NCBI Taxonomy" id="45254"/>
    <lineage>
        <taxon>Bacteria</taxon>
        <taxon>Pseudomonadati</taxon>
        <taxon>Bacteroidota</taxon>
        <taxon>Bacteroidia</taxon>
        <taxon>Bacteroidales</taxon>
        <taxon>Dysgonomonadaceae</taxon>
        <taxon>Dysgonomonas</taxon>
    </lineage>
</organism>
<keyword evidence="1" id="KW-0812">Transmembrane</keyword>